<evidence type="ECO:0000313" key="2">
    <source>
        <dbReference type="Proteomes" id="UP000789901"/>
    </source>
</evidence>
<sequence length="91" mass="10824">SVFQWLVNPLETLATNLSRYQEILQKQLTTTTQSHHSFEPVKKNNSFLTILQPNFIRKSHLISRYQSLVDFLEQTDFWKTINIELFLPMNL</sequence>
<keyword evidence="2" id="KW-1185">Reference proteome</keyword>
<dbReference type="Proteomes" id="UP000789901">
    <property type="component" value="Unassembled WGS sequence"/>
</dbReference>
<gene>
    <name evidence="1" type="ORF">GMARGA_LOCUS45884</name>
</gene>
<reference evidence="1 2" key="1">
    <citation type="submission" date="2021-06" db="EMBL/GenBank/DDBJ databases">
        <authorList>
            <person name="Kallberg Y."/>
            <person name="Tangrot J."/>
            <person name="Rosling A."/>
        </authorList>
    </citation>
    <scope>NUCLEOTIDE SEQUENCE [LARGE SCALE GENOMIC DNA]</scope>
    <source>
        <strain evidence="1 2">120-4 pot B 10/14</strain>
    </source>
</reference>
<name>A0ABN7XP01_GIGMA</name>
<accession>A0ABN7XP01</accession>
<feature type="non-terminal residue" evidence="1">
    <location>
        <position position="1"/>
    </location>
</feature>
<proteinExistence type="predicted"/>
<organism evidence="1 2">
    <name type="scientific">Gigaspora margarita</name>
    <dbReference type="NCBI Taxonomy" id="4874"/>
    <lineage>
        <taxon>Eukaryota</taxon>
        <taxon>Fungi</taxon>
        <taxon>Fungi incertae sedis</taxon>
        <taxon>Mucoromycota</taxon>
        <taxon>Glomeromycotina</taxon>
        <taxon>Glomeromycetes</taxon>
        <taxon>Diversisporales</taxon>
        <taxon>Gigasporaceae</taxon>
        <taxon>Gigaspora</taxon>
    </lineage>
</organism>
<dbReference type="EMBL" id="CAJVQB010166860">
    <property type="protein sequence ID" value="CAG8857063.1"/>
    <property type="molecule type" value="Genomic_DNA"/>
</dbReference>
<evidence type="ECO:0000313" key="1">
    <source>
        <dbReference type="EMBL" id="CAG8857063.1"/>
    </source>
</evidence>
<feature type="non-terminal residue" evidence="1">
    <location>
        <position position="91"/>
    </location>
</feature>
<protein>
    <submittedName>
        <fullName evidence="1">18222_t:CDS:1</fullName>
    </submittedName>
</protein>
<comment type="caution">
    <text evidence="1">The sequence shown here is derived from an EMBL/GenBank/DDBJ whole genome shotgun (WGS) entry which is preliminary data.</text>
</comment>